<dbReference type="KEGG" id="rsin:B6N60_02154"/>
<dbReference type="AlphaFoldDB" id="A0A975T7B8"/>
<gene>
    <name evidence="1" type="ORF">B6N60_02154</name>
</gene>
<keyword evidence="2" id="KW-1185">Reference proteome</keyword>
<evidence type="ECO:0000313" key="2">
    <source>
        <dbReference type="Proteomes" id="UP000683511"/>
    </source>
</evidence>
<accession>A0A975T7B8</accession>
<organism evidence="1 2">
    <name type="scientific">Richelia sinica FACHB-800</name>
    <dbReference type="NCBI Taxonomy" id="1357546"/>
    <lineage>
        <taxon>Bacteria</taxon>
        <taxon>Bacillati</taxon>
        <taxon>Cyanobacteriota</taxon>
        <taxon>Cyanophyceae</taxon>
        <taxon>Nostocales</taxon>
        <taxon>Nostocaceae</taxon>
        <taxon>Richelia</taxon>
    </lineage>
</organism>
<reference evidence="1" key="1">
    <citation type="submission" date="2017-04" db="EMBL/GenBank/DDBJ databases">
        <title>Genome deletions in a multicellular cyanobacterial endosymbiont for morphological adaptation in marine diatoms.</title>
        <authorList>
            <person name="Wang Y."/>
            <person name="Gao H."/>
            <person name="Li R."/>
            <person name="Xu X."/>
        </authorList>
    </citation>
    <scope>NUCLEOTIDE SEQUENCE</scope>
    <source>
        <strain evidence="1">FACHB 800</strain>
    </source>
</reference>
<name>A0A975T7B8_9NOST</name>
<proteinExistence type="predicted"/>
<protein>
    <submittedName>
        <fullName evidence="1">Uncharacterized protein</fullName>
    </submittedName>
</protein>
<dbReference type="EMBL" id="CP021056">
    <property type="protein sequence ID" value="QXE23464.1"/>
    <property type="molecule type" value="Genomic_DNA"/>
</dbReference>
<dbReference type="Proteomes" id="UP000683511">
    <property type="component" value="Chromosome"/>
</dbReference>
<evidence type="ECO:0000313" key="1">
    <source>
        <dbReference type="EMBL" id="QXE23464.1"/>
    </source>
</evidence>
<sequence>MLRPLRTLTRIPDDWPYLLVISSQLVDTSTELAAPLI</sequence>